<evidence type="ECO:0000256" key="14">
    <source>
        <dbReference type="ARBA" id="ARBA00023284"/>
    </source>
</evidence>
<proteinExistence type="inferred from homology"/>
<feature type="binding site" evidence="17">
    <location>
        <position position="112"/>
    </location>
    <ligand>
        <name>[4Fe-4S] cluster</name>
        <dbReference type="ChEBI" id="CHEBI:49883"/>
    </ligand>
</feature>
<dbReference type="HAMAP" id="MF_02089">
    <property type="entry name" value="QueH"/>
    <property type="match status" value="1"/>
</dbReference>
<keyword evidence="14 17" id="KW-0676">Redox-active center</keyword>
<evidence type="ECO:0000256" key="6">
    <source>
        <dbReference type="ARBA" id="ARBA00022485"/>
    </source>
</evidence>
<evidence type="ECO:0000313" key="18">
    <source>
        <dbReference type="EMBL" id="UYM15990.1"/>
    </source>
</evidence>
<keyword evidence="19" id="KW-1185">Reference proteome</keyword>
<keyword evidence="10 17" id="KW-0560">Oxidoreductase</keyword>
<feature type="binding site" evidence="17">
    <location>
        <position position="30"/>
    </location>
    <ligand>
        <name>[4Fe-4S] cluster</name>
        <dbReference type="ChEBI" id="CHEBI:49883"/>
    </ligand>
</feature>
<evidence type="ECO:0000256" key="8">
    <source>
        <dbReference type="ARBA" id="ARBA00022723"/>
    </source>
</evidence>
<gene>
    <name evidence="17" type="primary">queH</name>
    <name evidence="18" type="ORF">NX720_24790</name>
</gene>
<evidence type="ECO:0000256" key="10">
    <source>
        <dbReference type="ARBA" id="ARBA00023002"/>
    </source>
</evidence>
<evidence type="ECO:0000256" key="2">
    <source>
        <dbReference type="ARBA" id="ARBA00004691"/>
    </source>
</evidence>
<dbReference type="EMBL" id="CP103300">
    <property type="protein sequence ID" value="UYM15990.1"/>
    <property type="molecule type" value="Genomic_DNA"/>
</dbReference>
<dbReference type="PANTHER" id="PTHR36701">
    <property type="entry name" value="EPOXYQUEUOSINE REDUCTASE QUEH"/>
    <property type="match status" value="1"/>
</dbReference>
<evidence type="ECO:0000256" key="11">
    <source>
        <dbReference type="ARBA" id="ARBA00023004"/>
    </source>
</evidence>
<dbReference type="Pfam" id="PF02677">
    <property type="entry name" value="QueH"/>
    <property type="match status" value="1"/>
</dbReference>
<evidence type="ECO:0000256" key="17">
    <source>
        <dbReference type="HAMAP-Rule" id="MF_02089"/>
    </source>
</evidence>
<evidence type="ECO:0000256" key="5">
    <source>
        <dbReference type="ARBA" id="ARBA00016895"/>
    </source>
</evidence>
<dbReference type="InterPro" id="IPR003828">
    <property type="entry name" value="QueH"/>
</dbReference>
<evidence type="ECO:0000256" key="1">
    <source>
        <dbReference type="ARBA" id="ARBA00002268"/>
    </source>
</evidence>
<comment type="similarity">
    <text evidence="3 17">Belongs to the QueH family.</text>
</comment>
<feature type="binding site" evidence="17">
    <location>
        <position position="109"/>
    </location>
    <ligand>
        <name>[4Fe-4S] cluster</name>
        <dbReference type="ChEBI" id="CHEBI:49883"/>
    </ligand>
</feature>
<feature type="disulfide bond" description="Redox-active" evidence="17">
    <location>
        <begin position="192"/>
        <end position="194"/>
    </location>
</feature>
<comment type="pathway">
    <text evidence="2 17">tRNA modification; tRNA-queuosine biosynthesis.</text>
</comment>
<dbReference type="EC" id="1.17.99.6" evidence="4 17"/>
<dbReference type="Proteomes" id="UP001163255">
    <property type="component" value="Chromosome"/>
</dbReference>
<evidence type="ECO:0000256" key="16">
    <source>
        <dbReference type="ARBA" id="ARBA00047415"/>
    </source>
</evidence>
<keyword evidence="7 17" id="KW-0819">tRNA processing</keyword>
<comment type="catalytic activity">
    <reaction evidence="16 17">
        <text>epoxyqueuosine(34) in tRNA + AH2 = queuosine(34) in tRNA + A + H2O</text>
        <dbReference type="Rhea" id="RHEA:32159"/>
        <dbReference type="Rhea" id="RHEA-COMP:18571"/>
        <dbReference type="Rhea" id="RHEA-COMP:18582"/>
        <dbReference type="ChEBI" id="CHEBI:13193"/>
        <dbReference type="ChEBI" id="CHEBI:15377"/>
        <dbReference type="ChEBI" id="CHEBI:17499"/>
        <dbReference type="ChEBI" id="CHEBI:194431"/>
        <dbReference type="ChEBI" id="CHEBI:194443"/>
        <dbReference type="EC" id="1.17.99.6"/>
    </reaction>
</comment>
<evidence type="ECO:0000256" key="9">
    <source>
        <dbReference type="ARBA" id="ARBA00022785"/>
    </source>
</evidence>
<organism evidence="18 19">
    <name type="scientific">Endozoicomonas euniceicola</name>
    <dbReference type="NCBI Taxonomy" id="1234143"/>
    <lineage>
        <taxon>Bacteria</taxon>
        <taxon>Pseudomonadati</taxon>
        <taxon>Pseudomonadota</taxon>
        <taxon>Gammaproteobacteria</taxon>
        <taxon>Oceanospirillales</taxon>
        <taxon>Endozoicomonadaceae</taxon>
        <taxon>Endozoicomonas</taxon>
    </lineage>
</organism>
<dbReference type="RefSeq" id="WP_262598264.1">
    <property type="nucleotide sequence ID" value="NZ_CP103300.1"/>
</dbReference>
<comment type="function">
    <text evidence="1 17">Catalyzes the conversion of epoxyqueuosine (oQ) to queuosine (Q), which is a hypermodified base found in the wobble positions of tRNA(Asp), tRNA(Asn), tRNA(His) and tRNA(Tyr).</text>
</comment>
<evidence type="ECO:0000256" key="13">
    <source>
        <dbReference type="ARBA" id="ARBA00023157"/>
    </source>
</evidence>
<keyword evidence="9 17" id="KW-0671">Queuosine biosynthesis</keyword>
<keyword evidence="8 17" id="KW-0479">Metal-binding</keyword>
<evidence type="ECO:0000256" key="3">
    <source>
        <dbReference type="ARBA" id="ARBA00008207"/>
    </source>
</evidence>
<evidence type="ECO:0000256" key="15">
    <source>
        <dbReference type="ARBA" id="ARBA00031446"/>
    </source>
</evidence>
<keyword evidence="13 17" id="KW-1015">Disulfide bond</keyword>
<feature type="binding site" evidence="17">
    <location>
        <position position="31"/>
    </location>
    <ligand>
        <name>[4Fe-4S] cluster</name>
        <dbReference type="ChEBI" id="CHEBI:49883"/>
    </ligand>
</feature>
<keyword evidence="6 17" id="KW-0004">4Fe-4S</keyword>
<evidence type="ECO:0000256" key="12">
    <source>
        <dbReference type="ARBA" id="ARBA00023014"/>
    </source>
</evidence>
<dbReference type="PANTHER" id="PTHR36701:SF1">
    <property type="entry name" value="EPOXYQUEUOSINE REDUCTASE QUEH"/>
    <property type="match status" value="1"/>
</dbReference>
<evidence type="ECO:0000313" key="19">
    <source>
        <dbReference type="Proteomes" id="UP001163255"/>
    </source>
</evidence>
<protein>
    <recommendedName>
        <fullName evidence="5 17">Epoxyqueuosine reductase QueH</fullName>
        <ecNumber evidence="4 17">1.17.99.6</ecNumber>
    </recommendedName>
    <alternativeName>
        <fullName evidence="15 17">Queuosine biosynthesis protein QueH</fullName>
    </alternativeName>
</protein>
<name>A0ABY6GTG7_9GAMM</name>
<reference evidence="18" key="1">
    <citation type="submission" date="2022-10" db="EMBL/GenBank/DDBJ databases">
        <title>Completed Genome Sequence of two octocoral isolated bacterium, Endozoicomonas euniceicola EF212T and Endozoicomonas gorgoniicola PS125T.</title>
        <authorList>
            <person name="Chiou Y.-J."/>
            <person name="Chen Y.-H."/>
        </authorList>
    </citation>
    <scope>NUCLEOTIDE SEQUENCE</scope>
    <source>
        <strain evidence="18">EF212</strain>
    </source>
</reference>
<evidence type="ECO:0000256" key="7">
    <source>
        <dbReference type="ARBA" id="ARBA00022694"/>
    </source>
</evidence>
<keyword evidence="12 17" id="KW-0411">Iron-sulfur</keyword>
<sequence length="236" mass="27465">MSKAPLSLNEYDRPALDMPGKTNQLLLHSCCAPCAGEIMLAIQASGIEQTVFFYNPNIHPVEEYELRKDENKRFCDKLKLPFIDADYDKDNWFERVKGLENEPERGKRCTVCFDMRFERTALYASEYGFPVISSTLGISRWKNMEQINDSGVRAASRYPDISYWTFNWRKQGGSQRMIELAKQEAFYQQEYCGCVYSLRDTNRHRMANGRPRVKRLVTFYGNKKDDEDVELIALSS</sequence>
<keyword evidence="11 17" id="KW-0408">Iron</keyword>
<accession>A0ABY6GTG7</accession>
<evidence type="ECO:0000256" key="4">
    <source>
        <dbReference type="ARBA" id="ARBA00012622"/>
    </source>
</evidence>